<feature type="non-terminal residue" evidence="1">
    <location>
        <position position="76"/>
    </location>
</feature>
<dbReference type="EMBL" id="KZ559580">
    <property type="protein sequence ID" value="PLN78254.1"/>
    <property type="molecule type" value="Genomic_DNA"/>
</dbReference>
<dbReference type="AlphaFoldDB" id="A0A2J5HM89"/>
<protein>
    <submittedName>
        <fullName evidence="1">Uncharacterized protein</fullName>
    </submittedName>
</protein>
<organism evidence="1 2">
    <name type="scientific">Aspergillus taichungensis</name>
    <dbReference type="NCBI Taxonomy" id="482145"/>
    <lineage>
        <taxon>Eukaryota</taxon>
        <taxon>Fungi</taxon>
        <taxon>Dikarya</taxon>
        <taxon>Ascomycota</taxon>
        <taxon>Pezizomycotina</taxon>
        <taxon>Eurotiomycetes</taxon>
        <taxon>Eurotiomycetidae</taxon>
        <taxon>Eurotiales</taxon>
        <taxon>Aspergillaceae</taxon>
        <taxon>Aspergillus</taxon>
        <taxon>Aspergillus subgen. Circumdati</taxon>
    </lineage>
</organism>
<evidence type="ECO:0000313" key="1">
    <source>
        <dbReference type="EMBL" id="PLN78254.1"/>
    </source>
</evidence>
<keyword evidence="2" id="KW-1185">Reference proteome</keyword>
<evidence type="ECO:0000313" key="2">
    <source>
        <dbReference type="Proteomes" id="UP000235023"/>
    </source>
</evidence>
<name>A0A2J5HM89_9EURO</name>
<dbReference type="Proteomes" id="UP000235023">
    <property type="component" value="Unassembled WGS sequence"/>
</dbReference>
<accession>A0A2J5HM89</accession>
<reference evidence="2" key="1">
    <citation type="submission" date="2017-12" db="EMBL/GenBank/DDBJ databases">
        <authorList>
            <consortium name="DOE Joint Genome Institute"/>
            <person name="Mondo S.J."/>
            <person name="Kjaerbolling I."/>
            <person name="Vesth T.C."/>
            <person name="Frisvad J.C."/>
            <person name="Nybo J.L."/>
            <person name="Theobald S."/>
            <person name="Kuo A."/>
            <person name="Bowyer P."/>
            <person name="Matsuda Y."/>
            <person name="Lyhne E.K."/>
            <person name="Kogle M.E."/>
            <person name="Clum A."/>
            <person name="Lipzen A."/>
            <person name="Salamov A."/>
            <person name="Ngan C.Y."/>
            <person name="Daum C."/>
            <person name="Chiniquy J."/>
            <person name="Barry K."/>
            <person name="LaButti K."/>
            <person name="Haridas S."/>
            <person name="Simmons B.A."/>
            <person name="Magnuson J.K."/>
            <person name="Mortensen U.H."/>
            <person name="Larsen T.O."/>
            <person name="Grigoriev I.V."/>
            <person name="Baker S.E."/>
            <person name="Andersen M.R."/>
            <person name="Nordberg H.P."/>
            <person name="Cantor M.N."/>
            <person name="Hua S.X."/>
        </authorList>
    </citation>
    <scope>NUCLEOTIDE SEQUENCE [LARGE SCALE GENOMIC DNA]</scope>
    <source>
        <strain evidence="2">IBT 19404</strain>
    </source>
</reference>
<gene>
    <name evidence="1" type="ORF">BDW42DRAFT_175294</name>
</gene>
<dbReference type="OrthoDB" id="426882at2759"/>
<proteinExistence type="predicted"/>
<sequence length="76" mass="8920">MRGLRGDCRRKITLVCEPCLVRESRCGGENPLRAACMRTALLMYHCVYQTENAQFVSIDERECFELLSEYWLIERS</sequence>